<dbReference type="GO" id="GO:0046872">
    <property type="term" value="F:metal ion binding"/>
    <property type="evidence" value="ECO:0007669"/>
    <property type="project" value="UniProtKB-KW"/>
</dbReference>
<sequence length="480" mass="52286">MSSALFSSDGADAIFRELSPLEPSPDVTTETTLDQIYEIQRTIDFIKETAVKKVALQFPDDLLVFSIPIARKLEEATGAKTYILGDTSYGSCCVDEVAAEHVGAEALVHYGRACLSPCRRIPVTYVFGRKAVDVDLCAEAFHNLFPERNAAVVVLSDVVYDHILGDLESRLAPVYPRVVFSTLSWHIGAPPAGGVCKFGRTFTPDPSVWPDGYSFFYVGGEGATLNNLLLTWPLCPFFSFNPATNESRREGVNVNRALMKRFYLIEKARDARVVGILVGTLGVSDYLSALAHVKGVIRRAGKKSYLLSMGKLNPAKLANFPEVDIFVLVACPENSLLDSTEFYRPIITPDEMEVACNPAREWAGRCVTDFRELLPGGAAHVAFPEINPEDADRTDVSLITGDLRSLRFSSAMEEASAEPPGGTLAQRNSDTTVAELGPAASFLSSRSWQGLDKALGETRVVKAVEGRRGIAIAYEDEVSS</sequence>
<dbReference type="GO" id="GO:0090560">
    <property type="term" value="F:2-(3-amino-3-carboxypropyl)histidine synthase activity"/>
    <property type="evidence" value="ECO:0007669"/>
    <property type="project" value="InterPro"/>
</dbReference>
<evidence type="ECO:0000256" key="6">
    <source>
        <dbReference type="ARBA" id="ARBA00023004"/>
    </source>
</evidence>
<reference evidence="10" key="1">
    <citation type="thesis" date="2020" institute="ProQuest LLC" country="789 East Eisenhower Parkway, Ann Arbor, MI, USA">
        <title>Comparative Genomics and Chromosome Evolution.</title>
        <authorList>
            <person name="Mudd A.B."/>
        </authorList>
    </citation>
    <scope>NUCLEOTIDE SEQUENCE</scope>
    <source>
        <strain evidence="10">237g6f4</strain>
        <tissue evidence="10">Blood</tissue>
    </source>
</reference>
<dbReference type="SFLD" id="SFLDF00408">
    <property type="entry name" value="Diphthamide_biosynthesis_famil"/>
    <property type="match status" value="1"/>
</dbReference>
<keyword evidence="5 9" id="KW-0479">Metal-binding</keyword>
<evidence type="ECO:0000313" key="10">
    <source>
        <dbReference type="EMBL" id="KAG8538639.1"/>
    </source>
</evidence>
<evidence type="ECO:0000256" key="1">
    <source>
        <dbReference type="ARBA" id="ARBA00001966"/>
    </source>
</evidence>
<keyword evidence="12" id="KW-1185">Reference proteome</keyword>
<evidence type="ECO:0000256" key="5">
    <source>
        <dbReference type="ARBA" id="ARBA00022723"/>
    </source>
</evidence>
<accession>A0AAV6YMH8</accession>
<comment type="similarity">
    <text evidence="3 9">Belongs to the DPH1/DPH2 family. DPH2 subfamily.</text>
</comment>
<evidence type="ECO:0000313" key="12">
    <source>
        <dbReference type="Proteomes" id="UP000824782"/>
    </source>
</evidence>
<evidence type="ECO:0000256" key="4">
    <source>
        <dbReference type="ARBA" id="ARBA00021914"/>
    </source>
</evidence>
<proteinExistence type="inferred from homology"/>
<dbReference type="FunFam" id="3.40.50.11860:FF:000001">
    <property type="entry name" value="2-(3-amino-3-carboxypropyl)histidine synthase subunit 2"/>
    <property type="match status" value="1"/>
</dbReference>
<evidence type="ECO:0000256" key="9">
    <source>
        <dbReference type="RuleBase" id="RU364133"/>
    </source>
</evidence>
<dbReference type="NCBIfam" id="TIGR00322">
    <property type="entry name" value="diphth2_R"/>
    <property type="match status" value="1"/>
</dbReference>
<dbReference type="EMBL" id="WNYA01000009">
    <property type="protein sequence ID" value="KAG8555057.1"/>
    <property type="molecule type" value="Genomic_DNA"/>
</dbReference>
<name>A0AAV6YMH8_ENGPU</name>
<dbReference type="Gene3D" id="3.40.50.11860">
    <property type="entry name" value="Diphthamide synthesis DPH1/DPH2 domain 3"/>
    <property type="match status" value="1"/>
</dbReference>
<gene>
    <name evidence="11" type="ORF">GDO81_017566</name>
    <name evidence="10" type="ORF">GDO81_022286</name>
</gene>
<protein>
    <recommendedName>
        <fullName evidence="4 9">2-(3-amino-3-carboxypropyl)histidine synthase subunit 2</fullName>
    </recommendedName>
</protein>
<dbReference type="GO" id="GO:0017183">
    <property type="term" value="P:protein histidyl modification to diphthamide"/>
    <property type="evidence" value="ECO:0007669"/>
    <property type="project" value="InterPro"/>
</dbReference>
<keyword evidence="6 9" id="KW-0408">Iron</keyword>
<evidence type="ECO:0000256" key="8">
    <source>
        <dbReference type="ARBA" id="ARBA00045159"/>
    </source>
</evidence>
<dbReference type="EMBL" id="WNYA01019528">
    <property type="protein sequence ID" value="KAG8538639.1"/>
    <property type="molecule type" value="Genomic_DNA"/>
</dbReference>
<organism evidence="10 12">
    <name type="scientific">Engystomops pustulosus</name>
    <name type="common">Tungara frog</name>
    <name type="synonym">Physalaemus pustulosus</name>
    <dbReference type="NCBI Taxonomy" id="76066"/>
    <lineage>
        <taxon>Eukaryota</taxon>
        <taxon>Metazoa</taxon>
        <taxon>Chordata</taxon>
        <taxon>Craniata</taxon>
        <taxon>Vertebrata</taxon>
        <taxon>Euteleostomi</taxon>
        <taxon>Amphibia</taxon>
        <taxon>Batrachia</taxon>
        <taxon>Anura</taxon>
        <taxon>Neobatrachia</taxon>
        <taxon>Hyloidea</taxon>
        <taxon>Leptodactylidae</taxon>
        <taxon>Leiuperinae</taxon>
        <taxon>Engystomops</taxon>
    </lineage>
</organism>
<dbReference type="Proteomes" id="UP000824782">
    <property type="component" value="Unassembled WGS sequence"/>
</dbReference>
<evidence type="ECO:0000256" key="2">
    <source>
        <dbReference type="ARBA" id="ARBA00005156"/>
    </source>
</evidence>
<comment type="cofactor">
    <cofactor evidence="1">
        <name>[4Fe-4S] cluster</name>
        <dbReference type="ChEBI" id="CHEBI:49883"/>
    </cofactor>
</comment>
<dbReference type="SFLD" id="SFLDS00032">
    <property type="entry name" value="Radical_SAM_3-amino-3-carboxyp"/>
    <property type="match status" value="1"/>
</dbReference>
<dbReference type="InterPro" id="IPR010014">
    <property type="entry name" value="DHP2"/>
</dbReference>
<dbReference type="InterPro" id="IPR042263">
    <property type="entry name" value="DPH1/DPH2_1"/>
</dbReference>
<evidence type="ECO:0000256" key="3">
    <source>
        <dbReference type="ARBA" id="ARBA00006179"/>
    </source>
</evidence>
<dbReference type="Gene3D" id="3.40.50.11840">
    <property type="entry name" value="Diphthamide synthesis DPH1/DPH2 domain 1"/>
    <property type="match status" value="1"/>
</dbReference>
<comment type="pathway">
    <text evidence="2 9">Protein modification; peptidyl-diphthamide biosynthesis.</text>
</comment>
<dbReference type="Pfam" id="PF01866">
    <property type="entry name" value="Diphthamide_syn"/>
    <property type="match status" value="1"/>
</dbReference>
<evidence type="ECO:0000256" key="7">
    <source>
        <dbReference type="ARBA" id="ARBA00023014"/>
    </source>
</evidence>
<dbReference type="PANTHER" id="PTHR10762">
    <property type="entry name" value="DIPHTHAMIDE BIOSYNTHESIS PROTEIN"/>
    <property type="match status" value="1"/>
</dbReference>
<dbReference type="PANTHER" id="PTHR10762:SF2">
    <property type="entry name" value="2-(3-AMINO-3-CARBOXYPROPYL)HISTIDINE SYNTHASE SUBUNIT 2"/>
    <property type="match status" value="1"/>
</dbReference>
<comment type="caution">
    <text evidence="10">The sequence shown here is derived from an EMBL/GenBank/DDBJ whole genome shotgun (WGS) entry which is preliminary data.</text>
</comment>
<dbReference type="NCBIfam" id="TIGR00272">
    <property type="entry name" value="DPH2"/>
    <property type="match status" value="1"/>
</dbReference>
<evidence type="ECO:0000313" key="11">
    <source>
        <dbReference type="EMBL" id="KAG8555057.1"/>
    </source>
</evidence>
<dbReference type="AlphaFoldDB" id="A0AAV6YMH8"/>
<keyword evidence="7 9" id="KW-0411">Iron-sulfur</keyword>
<dbReference type="InterPro" id="IPR016435">
    <property type="entry name" value="DPH1/DPH2"/>
</dbReference>
<comment type="function">
    <text evidence="8 9">Required for the first step of diphthamide biosynthesis, a post-translational modification of histidine which occurs in elongation factor 2. DPH1 and DPH2 transfer a 3-amino-3-carboxypropyl (ACP) group from S-adenosyl-L-methionine (SAM) to a histidine residue, the reaction is assisted by a reduction system comprising DPH3 and a NADH-dependent reductase. Facilitates the reduction of the catalytic iron-sulfur cluster found in the DPH1 subunit.</text>
</comment>
<dbReference type="GO" id="GO:0051536">
    <property type="term" value="F:iron-sulfur cluster binding"/>
    <property type="evidence" value="ECO:0007669"/>
    <property type="project" value="UniProtKB-KW"/>
</dbReference>
<dbReference type="InterPro" id="IPR042265">
    <property type="entry name" value="DPH1/DPH2_3"/>
</dbReference>
<dbReference type="SFLD" id="SFLDG01121">
    <property type="entry name" value="Diphthamide_biosynthesis"/>
    <property type="match status" value="1"/>
</dbReference>
<dbReference type="FunFam" id="3.40.50.11840:FF:000002">
    <property type="entry name" value="2-(3-amino-3-carboxypropyl)histidine synthase subunit 2"/>
    <property type="match status" value="1"/>
</dbReference>